<dbReference type="Gene3D" id="3.40.190.150">
    <property type="entry name" value="Bordetella uptake gene, domain 1"/>
    <property type="match status" value="1"/>
</dbReference>
<dbReference type="Pfam" id="PF03401">
    <property type="entry name" value="TctC"/>
    <property type="match status" value="1"/>
</dbReference>
<evidence type="ECO:0000313" key="2">
    <source>
        <dbReference type="EMBL" id="PSC05012.1"/>
    </source>
</evidence>
<proteinExistence type="inferred from homology"/>
<dbReference type="AlphaFoldDB" id="A0A2T1HTM9"/>
<dbReference type="PANTHER" id="PTHR42928:SF1">
    <property type="entry name" value="BLR4371 PROTEIN"/>
    <property type="match status" value="1"/>
</dbReference>
<name>A0A2T1HTM9_9HYPH</name>
<dbReference type="EMBL" id="PVZS01000010">
    <property type="protein sequence ID" value="PSC05012.1"/>
    <property type="molecule type" value="Genomic_DNA"/>
</dbReference>
<dbReference type="CDD" id="cd07012">
    <property type="entry name" value="PBP2_Bug_TTT"/>
    <property type="match status" value="1"/>
</dbReference>
<protein>
    <submittedName>
        <fullName evidence="2">Tricarboxylate transporter</fullName>
    </submittedName>
</protein>
<evidence type="ECO:0000256" key="1">
    <source>
        <dbReference type="ARBA" id="ARBA00006987"/>
    </source>
</evidence>
<dbReference type="InterPro" id="IPR005064">
    <property type="entry name" value="BUG"/>
</dbReference>
<evidence type="ECO:0000313" key="3">
    <source>
        <dbReference type="Proteomes" id="UP000239772"/>
    </source>
</evidence>
<dbReference type="OrthoDB" id="7246401at2"/>
<gene>
    <name evidence="2" type="ORF">SLNSH_11240</name>
</gene>
<keyword evidence="3" id="KW-1185">Reference proteome</keyword>
<comment type="similarity">
    <text evidence="1">Belongs to the UPF0065 (bug) family.</text>
</comment>
<dbReference type="PIRSF" id="PIRSF017082">
    <property type="entry name" value="YflP"/>
    <property type="match status" value="1"/>
</dbReference>
<comment type="caution">
    <text evidence="2">The sequence shown here is derived from an EMBL/GenBank/DDBJ whole genome shotgun (WGS) entry which is preliminary data.</text>
</comment>
<dbReference type="InterPro" id="IPR042100">
    <property type="entry name" value="Bug_dom1"/>
</dbReference>
<accession>A0A2T1HTM9</accession>
<sequence length="334" mass="36210">MPMSTSLVRATLLAGAALIGTGWVQAYAWEPTKPIEFIATAGPGGGTDNLARVVQSAITKNKLLDQPIVVSNKGGGSGAEGYVYGKSQSGDPYKVIFGTSNAWTQPLVSKVSFKHTDLTPIAAVASDEFLLWVKQDAPFKTAKDYVEAAKSGDFKMAGAQSKDTDETLTRMIEKAAGIKLTYVPFKSGSEAAVQLAGGHVTSHVNNPSESIGQWRGGTQRPLCVFNSKRLPEGPKITATESWHDIPTCVESGLNVPLYNQPRTIWLPGGVTPEQVAYYVDLLKKVQQTPEWKEYIERSSQTSEFVTGDAFKAFMNEDFERNKKVAAEQGWLVSN</sequence>
<organism evidence="2 3">
    <name type="scientific">Alsobacter soli</name>
    <dbReference type="NCBI Taxonomy" id="2109933"/>
    <lineage>
        <taxon>Bacteria</taxon>
        <taxon>Pseudomonadati</taxon>
        <taxon>Pseudomonadota</taxon>
        <taxon>Alphaproteobacteria</taxon>
        <taxon>Hyphomicrobiales</taxon>
        <taxon>Alsobacteraceae</taxon>
        <taxon>Alsobacter</taxon>
    </lineage>
</organism>
<dbReference type="Gene3D" id="3.40.190.10">
    <property type="entry name" value="Periplasmic binding protein-like II"/>
    <property type="match status" value="1"/>
</dbReference>
<reference evidence="3" key="1">
    <citation type="submission" date="2018-03" db="EMBL/GenBank/DDBJ databases">
        <authorList>
            <person name="Sun L."/>
            <person name="Liu H."/>
            <person name="Chen W."/>
            <person name="Huang K."/>
            <person name="Liu W."/>
            <person name="Gao X."/>
        </authorList>
    </citation>
    <scope>NUCLEOTIDE SEQUENCE [LARGE SCALE GENOMIC DNA]</scope>
    <source>
        <strain evidence="3">SH9</strain>
    </source>
</reference>
<dbReference type="PANTHER" id="PTHR42928">
    <property type="entry name" value="TRICARBOXYLATE-BINDING PROTEIN"/>
    <property type="match status" value="1"/>
</dbReference>
<dbReference type="Proteomes" id="UP000239772">
    <property type="component" value="Unassembled WGS sequence"/>
</dbReference>